<name>D5QGR1_NOVHA</name>
<sequence>MPPTAVTTPIFGPDTTYGTGHGITAASAAPDADGMHFRYGKWSGICSYNK</sequence>
<organism evidence="1 2">
    <name type="scientific">Novacetimonas hansenii ATCC 23769</name>
    <dbReference type="NCBI Taxonomy" id="714995"/>
    <lineage>
        <taxon>Bacteria</taxon>
        <taxon>Pseudomonadati</taxon>
        <taxon>Pseudomonadota</taxon>
        <taxon>Alphaproteobacteria</taxon>
        <taxon>Acetobacterales</taxon>
        <taxon>Acetobacteraceae</taxon>
        <taxon>Novacetimonas</taxon>
    </lineage>
</organism>
<evidence type="ECO:0000313" key="2">
    <source>
        <dbReference type="Proteomes" id="UP000006468"/>
    </source>
</evidence>
<evidence type="ECO:0000313" key="1">
    <source>
        <dbReference type="EMBL" id="EFG83812.1"/>
    </source>
</evidence>
<dbReference type="AlphaFoldDB" id="D5QGR1"/>
<reference evidence="1 2" key="1">
    <citation type="journal article" date="2010" name="J. Bacteriol.">
        <title>Genome sequence of a cellulose-producing bacterium, Gluconacetobacter hansenii ATCC 23769.</title>
        <authorList>
            <person name="Iyer P.R."/>
            <person name="Geib S.M."/>
            <person name="Catchmark J."/>
            <person name="Kao T.H."/>
            <person name="Tien M."/>
        </authorList>
    </citation>
    <scope>NUCLEOTIDE SEQUENCE [LARGE SCALE GENOMIC DNA]</scope>
    <source>
        <strain evidence="1 2">ATCC 23769</strain>
    </source>
</reference>
<gene>
    <name evidence="1" type="ORF">GXY_11664</name>
</gene>
<dbReference type="HOGENOM" id="CLU_3118898_0_0_5"/>
<dbReference type="Proteomes" id="UP000006468">
    <property type="component" value="Chromosome"/>
</dbReference>
<dbReference type="EMBL" id="ADTV01000043">
    <property type="protein sequence ID" value="EFG83812.1"/>
    <property type="molecule type" value="Genomic_DNA"/>
</dbReference>
<accession>D5QGR1</accession>
<proteinExistence type="predicted"/>
<comment type="caution">
    <text evidence="1">The sequence shown here is derived from an EMBL/GenBank/DDBJ whole genome shotgun (WGS) entry which is preliminary data.</text>
</comment>
<protein>
    <submittedName>
        <fullName evidence="1">Uncharacterized protein</fullName>
    </submittedName>
</protein>